<evidence type="ECO:0000313" key="4">
    <source>
        <dbReference type="Proteomes" id="UP000697710"/>
    </source>
</evidence>
<dbReference type="EMBL" id="JAGQHR010001133">
    <property type="protein sequence ID" value="MCA9730360.1"/>
    <property type="molecule type" value="Genomic_DNA"/>
</dbReference>
<comment type="caution">
    <text evidence="3">The sequence shown here is derived from an EMBL/GenBank/DDBJ whole genome shotgun (WGS) entry which is preliminary data.</text>
</comment>
<gene>
    <name evidence="3" type="ORF">KC729_21950</name>
</gene>
<accession>A0A956RRV3</accession>
<reference evidence="3" key="2">
    <citation type="journal article" date="2021" name="Microbiome">
        <title>Successional dynamics and alternative stable states in a saline activated sludge microbial community over 9 years.</title>
        <authorList>
            <person name="Wang Y."/>
            <person name="Ye J."/>
            <person name="Ju F."/>
            <person name="Liu L."/>
            <person name="Boyd J.A."/>
            <person name="Deng Y."/>
            <person name="Parks D.H."/>
            <person name="Jiang X."/>
            <person name="Yin X."/>
            <person name="Woodcroft B.J."/>
            <person name="Tyson G.W."/>
            <person name="Hugenholtz P."/>
            <person name="Polz M.F."/>
            <person name="Zhang T."/>
        </authorList>
    </citation>
    <scope>NUCLEOTIDE SEQUENCE</scope>
    <source>
        <strain evidence="3">HKST-UBA01</strain>
    </source>
</reference>
<dbReference type="Pfam" id="PF09862">
    <property type="entry name" value="DUF2089"/>
    <property type="match status" value="1"/>
</dbReference>
<organism evidence="3 4">
    <name type="scientific">Eiseniibacteriota bacterium</name>
    <dbReference type="NCBI Taxonomy" id="2212470"/>
    <lineage>
        <taxon>Bacteria</taxon>
        <taxon>Candidatus Eiseniibacteriota</taxon>
    </lineage>
</organism>
<dbReference type="InterPro" id="IPR053957">
    <property type="entry name" value="DUF2089_Zn_ribbon"/>
</dbReference>
<proteinExistence type="predicted"/>
<dbReference type="InterPro" id="IPR018658">
    <property type="entry name" value="DUF2089"/>
</dbReference>
<dbReference type="Pfam" id="PF22747">
    <property type="entry name" value="Zn_ribbon_DUF2089"/>
    <property type="match status" value="1"/>
</dbReference>
<evidence type="ECO:0000313" key="3">
    <source>
        <dbReference type="EMBL" id="MCA9730360.1"/>
    </source>
</evidence>
<dbReference type="AlphaFoldDB" id="A0A956RRV3"/>
<feature type="domain" description="DUF2089" evidence="1">
    <location>
        <begin position="41"/>
        <end position="85"/>
    </location>
</feature>
<protein>
    <submittedName>
        <fullName evidence="3">DUF2089 domain-containing protein</fullName>
    </submittedName>
</protein>
<evidence type="ECO:0000259" key="1">
    <source>
        <dbReference type="Pfam" id="PF09862"/>
    </source>
</evidence>
<reference evidence="3" key="1">
    <citation type="submission" date="2020-04" db="EMBL/GenBank/DDBJ databases">
        <authorList>
            <person name="Zhang T."/>
        </authorList>
    </citation>
    <scope>NUCLEOTIDE SEQUENCE</scope>
    <source>
        <strain evidence="3">HKST-UBA01</strain>
    </source>
</reference>
<sequence>MDIGKATCPGCGRPMSITRVHCSDCDLNLDGQFEVSELARLSLEEQVFLVAFLRHHGSIKRMEALFGISYPTVKNRLNALAAKLDRHYQVPRPEMDTLERLERGEISVDEALKRLASEEDV</sequence>
<dbReference type="Proteomes" id="UP000697710">
    <property type="component" value="Unassembled WGS sequence"/>
</dbReference>
<feature type="domain" description="DUF2089" evidence="2">
    <location>
        <begin position="8"/>
        <end position="39"/>
    </location>
</feature>
<evidence type="ECO:0000259" key="2">
    <source>
        <dbReference type="Pfam" id="PF22747"/>
    </source>
</evidence>
<name>A0A956RRV3_UNCEI</name>